<organism evidence="4 5">
    <name type="scientific">Danionella cerebrum</name>
    <dbReference type="NCBI Taxonomy" id="2873325"/>
    <lineage>
        <taxon>Eukaryota</taxon>
        <taxon>Metazoa</taxon>
        <taxon>Chordata</taxon>
        <taxon>Craniata</taxon>
        <taxon>Vertebrata</taxon>
        <taxon>Euteleostomi</taxon>
        <taxon>Actinopterygii</taxon>
        <taxon>Neopterygii</taxon>
        <taxon>Teleostei</taxon>
        <taxon>Ostariophysi</taxon>
        <taxon>Cypriniformes</taxon>
        <taxon>Danionidae</taxon>
        <taxon>Danioninae</taxon>
        <taxon>Danionella</taxon>
    </lineage>
</organism>
<protein>
    <recommendedName>
        <fullName evidence="3">Anti-proliferative protein domain-containing protein</fullName>
    </recommendedName>
</protein>
<dbReference type="PANTHER" id="PTHR22978">
    <property type="entry name" value="B-CELL TRANSLOCATION GENE"/>
    <property type="match status" value="1"/>
</dbReference>
<gene>
    <name evidence="4" type="ORF">DNTS_021623</name>
</gene>
<dbReference type="EMBL" id="SRMA01025430">
    <property type="protein sequence ID" value="TRY94736.1"/>
    <property type="molecule type" value="Genomic_DNA"/>
</dbReference>
<dbReference type="AlphaFoldDB" id="A0A553QY49"/>
<dbReference type="GO" id="GO:0005634">
    <property type="term" value="C:nucleus"/>
    <property type="evidence" value="ECO:0007669"/>
    <property type="project" value="TreeGrafter"/>
</dbReference>
<dbReference type="Pfam" id="PF07742">
    <property type="entry name" value="BTG"/>
    <property type="match status" value="1"/>
</dbReference>
<dbReference type="STRING" id="623744.A0A553QY49"/>
<sequence length="312" mass="34396">MTCLRKRGALLNYEEETSSEQNQNRCLRERTSRDRINTKLRMKREVRAGVNFLKGLAVERGGVDQMKAKLFALNLQELLLEKCIRINGSLPCDESISKACTESGLKPSELGFPREITVWIDPLEVCVRASECAPITEVMSGDRSHSSGENARYFTVAQFSRVEDEDSNGETRSQGDGVRLDTSDYHSASSSDSGSAVSSDTEEDQTAESTASPALPETRTAKGRRKVPPSQVYPMIHFSCATVPLQPFTRVAAVQEEERRVPAFALCSSADPDVCLLRGAKSSSSVHRASRCPAELWWSEELTDAKAAVELQ</sequence>
<proteinExistence type="inferred from homology"/>
<reference evidence="4 5" key="1">
    <citation type="journal article" date="2019" name="Sci. Data">
        <title>Hybrid genome assembly and annotation of Danionella translucida.</title>
        <authorList>
            <person name="Kadobianskyi M."/>
            <person name="Schulze L."/>
            <person name="Schuelke M."/>
            <person name="Judkewitz B."/>
        </authorList>
    </citation>
    <scope>NUCLEOTIDE SEQUENCE [LARGE SCALE GENOMIC DNA]</scope>
    <source>
        <strain evidence="4 5">Bolton</strain>
    </source>
</reference>
<name>A0A553QY49_9TELE</name>
<feature type="domain" description="Anti-proliferative protein" evidence="3">
    <location>
        <begin position="42"/>
        <end position="132"/>
    </location>
</feature>
<feature type="region of interest" description="Disordered" evidence="2">
    <location>
        <begin position="162"/>
        <end position="228"/>
    </location>
</feature>
<evidence type="ECO:0000256" key="1">
    <source>
        <dbReference type="ARBA" id="ARBA00007989"/>
    </source>
</evidence>
<comment type="caution">
    <text evidence="4">The sequence shown here is derived from an EMBL/GenBank/DDBJ whole genome shotgun (WGS) entry which is preliminary data.</text>
</comment>
<dbReference type="SMART" id="SM00099">
    <property type="entry name" value="btg1"/>
    <property type="match status" value="1"/>
</dbReference>
<comment type="similarity">
    <text evidence="1">Belongs to the BTG family.</text>
</comment>
<keyword evidence="5" id="KW-1185">Reference proteome</keyword>
<feature type="compositionally biased region" description="Low complexity" evidence="2">
    <location>
        <begin position="185"/>
        <end position="199"/>
    </location>
</feature>
<dbReference type="OrthoDB" id="19928at2759"/>
<dbReference type="SUPFAM" id="SSF160696">
    <property type="entry name" value="BTG domain-like"/>
    <property type="match status" value="1"/>
</dbReference>
<dbReference type="InterPro" id="IPR036054">
    <property type="entry name" value="BTG-like_sf"/>
</dbReference>
<dbReference type="InterPro" id="IPR033332">
    <property type="entry name" value="BTG"/>
</dbReference>
<dbReference type="PANTHER" id="PTHR22978:SF12">
    <property type="entry name" value="MATERNAL B9.15 PROTEIN-LIKE ISOFORM X1"/>
    <property type="match status" value="1"/>
</dbReference>
<dbReference type="InterPro" id="IPR002087">
    <property type="entry name" value="Anti_prolifrtn"/>
</dbReference>
<evidence type="ECO:0000313" key="4">
    <source>
        <dbReference type="EMBL" id="TRY94736.1"/>
    </source>
</evidence>
<accession>A0A553QY49</accession>
<evidence type="ECO:0000256" key="2">
    <source>
        <dbReference type="SAM" id="MobiDB-lite"/>
    </source>
</evidence>
<evidence type="ECO:0000313" key="5">
    <source>
        <dbReference type="Proteomes" id="UP000316079"/>
    </source>
</evidence>
<dbReference type="Proteomes" id="UP000316079">
    <property type="component" value="Unassembled WGS sequence"/>
</dbReference>
<dbReference type="GO" id="GO:0005737">
    <property type="term" value="C:cytoplasm"/>
    <property type="evidence" value="ECO:0007669"/>
    <property type="project" value="TreeGrafter"/>
</dbReference>
<dbReference type="Gene3D" id="3.90.640.90">
    <property type="entry name" value="Anti-proliferative protein, N-terminal domain"/>
    <property type="match status" value="1"/>
</dbReference>
<evidence type="ECO:0000259" key="3">
    <source>
        <dbReference type="SMART" id="SM00099"/>
    </source>
</evidence>